<sequence>MSDDLNAAVRLIAAKLDLQPEDLGLASAPSTKPVPTFREYIGKLRKSMSRPTISSYDSYWRVIENAWGERYLNEPTATEIDELVKLHRSRAVVRRNSRGGRAAAEHLIAAFRSIYKNAQRDGIPIDNPARQVAKPRRQLSPRHALTHDQVLQIGHVASTTGDDVELDSLLVRLHIETACRRAGALSVELDGLDVDDCLVKLCEKGETIRWQPVSPLLMQRLLDHAHSRGGRDATEKVLRYRNGRPIGKARYDYLTARLHTHLPWAARLQISAHWVRHTTITWVEREFGPAIAHAFAGHTDVALYMGTTGIYTKASIFEVAEALAALTGQPHPLVRAARRPLASRADDKGNLLT</sequence>
<dbReference type="GO" id="GO:0006310">
    <property type="term" value="P:DNA recombination"/>
    <property type="evidence" value="ECO:0007669"/>
    <property type="project" value="UniProtKB-KW"/>
</dbReference>
<dbReference type="InterPro" id="IPR002104">
    <property type="entry name" value="Integrase_catalytic"/>
</dbReference>
<dbReference type="Gene3D" id="1.10.150.130">
    <property type="match status" value="1"/>
</dbReference>
<reference evidence="5 6" key="1">
    <citation type="journal article" date="2019" name="ACS Chem. Biol.">
        <title>Identification and Mobilization of a Cryptic Antibiotic Biosynthesis Gene Locus from a Human-Pathogenic Nocardia Isolate.</title>
        <authorList>
            <person name="Herisse M."/>
            <person name="Ishida K."/>
            <person name="Porter J.L."/>
            <person name="Howden B."/>
            <person name="Hertweck C."/>
            <person name="Stinear T.P."/>
            <person name="Pidot S.J."/>
        </authorList>
    </citation>
    <scope>NUCLEOTIDE SEQUENCE [LARGE SCALE GENOMIC DNA]</scope>
    <source>
        <strain evidence="5 6">AUSMDU00012715</strain>
    </source>
</reference>
<keyword evidence="3" id="KW-0233">DNA recombination</keyword>
<dbReference type="GO" id="GO:0003677">
    <property type="term" value="F:DNA binding"/>
    <property type="evidence" value="ECO:0007669"/>
    <property type="project" value="UniProtKB-KW"/>
</dbReference>
<accession>A0A6G9ZD43</accession>
<dbReference type="GO" id="GO:0015074">
    <property type="term" value="P:DNA integration"/>
    <property type="evidence" value="ECO:0007669"/>
    <property type="project" value="InterPro"/>
</dbReference>
<dbReference type="InterPro" id="IPR011010">
    <property type="entry name" value="DNA_brk_join_enz"/>
</dbReference>
<keyword evidence="2" id="KW-0238">DNA-binding</keyword>
<dbReference type="Gene3D" id="1.10.443.10">
    <property type="entry name" value="Intergrase catalytic core"/>
    <property type="match status" value="1"/>
</dbReference>
<feature type="domain" description="Tyr recombinase" evidence="4">
    <location>
        <begin position="140"/>
        <end position="324"/>
    </location>
</feature>
<evidence type="ECO:0000256" key="2">
    <source>
        <dbReference type="ARBA" id="ARBA00023125"/>
    </source>
</evidence>
<dbReference type="InterPro" id="IPR050090">
    <property type="entry name" value="Tyrosine_recombinase_XerCD"/>
</dbReference>
<comment type="similarity">
    <text evidence="1">Belongs to the 'phage' integrase family.</text>
</comment>
<evidence type="ECO:0000259" key="4">
    <source>
        <dbReference type="PROSITE" id="PS51898"/>
    </source>
</evidence>
<dbReference type="SUPFAM" id="SSF56349">
    <property type="entry name" value="DNA breaking-rejoining enzymes"/>
    <property type="match status" value="1"/>
</dbReference>
<dbReference type="Proteomes" id="UP000500953">
    <property type="component" value="Chromosome"/>
</dbReference>
<dbReference type="PANTHER" id="PTHR30349:SF41">
    <property type="entry name" value="INTEGRASE_RECOMBINASE PROTEIN MJ0367-RELATED"/>
    <property type="match status" value="1"/>
</dbReference>
<evidence type="ECO:0000256" key="3">
    <source>
        <dbReference type="ARBA" id="ARBA00023172"/>
    </source>
</evidence>
<dbReference type="AlphaFoldDB" id="A0A6G9ZD43"/>
<protein>
    <submittedName>
        <fullName evidence="5">Tyrosine-type recombinase/integrase</fullName>
    </submittedName>
</protein>
<evidence type="ECO:0000313" key="6">
    <source>
        <dbReference type="Proteomes" id="UP000500953"/>
    </source>
</evidence>
<evidence type="ECO:0000256" key="1">
    <source>
        <dbReference type="ARBA" id="ARBA00008857"/>
    </source>
</evidence>
<dbReference type="PANTHER" id="PTHR30349">
    <property type="entry name" value="PHAGE INTEGRASE-RELATED"/>
    <property type="match status" value="1"/>
</dbReference>
<gene>
    <name evidence="5" type="ORF">F6W96_38545</name>
</gene>
<dbReference type="Pfam" id="PF00589">
    <property type="entry name" value="Phage_integrase"/>
    <property type="match status" value="1"/>
</dbReference>
<name>A0A6G9ZD43_9NOCA</name>
<evidence type="ECO:0000313" key="5">
    <source>
        <dbReference type="EMBL" id="QIS23364.1"/>
    </source>
</evidence>
<dbReference type="InterPro" id="IPR010998">
    <property type="entry name" value="Integrase_recombinase_N"/>
</dbReference>
<dbReference type="PROSITE" id="PS51898">
    <property type="entry name" value="TYR_RECOMBINASE"/>
    <property type="match status" value="1"/>
</dbReference>
<proteinExistence type="inferred from homology"/>
<dbReference type="InterPro" id="IPR013762">
    <property type="entry name" value="Integrase-like_cat_sf"/>
</dbReference>
<dbReference type="RefSeq" id="WP_167490704.1">
    <property type="nucleotide sequence ID" value="NZ_CP046173.1"/>
</dbReference>
<organism evidence="5 6">
    <name type="scientific">Nocardia terpenica</name>
    <dbReference type="NCBI Taxonomy" id="455432"/>
    <lineage>
        <taxon>Bacteria</taxon>
        <taxon>Bacillati</taxon>
        <taxon>Actinomycetota</taxon>
        <taxon>Actinomycetes</taxon>
        <taxon>Mycobacteriales</taxon>
        <taxon>Nocardiaceae</taxon>
        <taxon>Nocardia</taxon>
    </lineage>
</organism>
<dbReference type="EMBL" id="CP046173">
    <property type="protein sequence ID" value="QIS23364.1"/>
    <property type="molecule type" value="Genomic_DNA"/>
</dbReference>